<comment type="caution">
    <text evidence="3">The sequence shown here is derived from an EMBL/GenBank/DDBJ whole genome shotgun (WGS) entry which is preliminary data.</text>
</comment>
<reference evidence="3 4" key="1">
    <citation type="submission" date="2019-12" db="EMBL/GenBank/DDBJ databases">
        <authorList>
            <person name="Floudas D."/>
            <person name="Bentzer J."/>
            <person name="Ahren D."/>
            <person name="Johansson T."/>
            <person name="Persson P."/>
            <person name="Tunlid A."/>
        </authorList>
    </citation>
    <scope>NUCLEOTIDE SEQUENCE [LARGE SCALE GENOMIC DNA]</scope>
    <source>
        <strain evidence="3 4">CBS 102.39</strain>
    </source>
</reference>
<keyword evidence="1" id="KW-0175">Coiled coil</keyword>
<gene>
    <name evidence="3" type="ORF">D9613_008641</name>
</gene>
<evidence type="ECO:0000256" key="1">
    <source>
        <dbReference type="SAM" id="Coils"/>
    </source>
</evidence>
<feature type="coiled-coil region" evidence="1">
    <location>
        <begin position="323"/>
        <end position="379"/>
    </location>
</feature>
<evidence type="ECO:0000256" key="2">
    <source>
        <dbReference type="SAM" id="MobiDB-lite"/>
    </source>
</evidence>
<accession>A0A8H4QTQ7</accession>
<name>A0A8H4QTQ7_9AGAR</name>
<evidence type="ECO:0000313" key="4">
    <source>
        <dbReference type="Proteomes" id="UP000521872"/>
    </source>
</evidence>
<organism evidence="3 4">
    <name type="scientific">Agrocybe pediades</name>
    <dbReference type="NCBI Taxonomy" id="84607"/>
    <lineage>
        <taxon>Eukaryota</taxon>
        <taxon>Fungi</taxon>
        <taxon>Dikarya</taxon>
        <taxon>Basidiomycota</taxon>
        <taxon>Agaricomycotina</taxon>
        <taxon>Agaricomycetes</taxon>
        <taxon>Agaricomycetidae</taxon>
        <taxon>Agaricales</taxon>
        <taxon>Agaricineae</taxon>
        <taxon>Strophariaceae</taxon>
        <taxon>Agrocybe</taxon>
    </lineage>
</organism>
<dbReference type="AlphaFoldDB" id="A0A8H4QTQ7"/>
<evidence type="ECO:0000313" key="3">
    <source>
        <dbReference type="EMBL" id="KAF4616779.1"/>
    </source>
</evidence>
<keyword evidence="4" id="KW-1185">Reference proteome</keyword>
<proteinExistence type="predicted"/>
<protein>
    <submittedName>
        <fullName evidence="3">Uncharacterized protein</fullName>
    </submittedName>
</protein>
<feature type="compositionally biased region" description="Polar residues" evidence="2">
    <location>
        <begin position="402"/>
        <end position="414"/>
    </location>
</feature>
<dbReference type="Proteomes" id="UP000521872">
    <property type="component" value="Unassembled WGS sequence"/>
</dbReference>
<sequence length="584" mass="65593">MATTLLTRKKLDVINDAEDPEHELTEEEQGKWFSKKMANSMAGRVVRSSYETLRSTGTNVICLSPWGDSSPFMLPCVRFRDFAIHLVHTATGGATSLITAPIESDVTDMFVGSLLDTILVEIIDEGIQTVADMVTDPVNEWLEDMIEDAIPVHSKRLTTTHARDLKITLKYKHASADASLGFFRSSIHKDLSITSRVKDYLSIEKGWFSPYLYASGRRPIIPRYVKPDIGAAILKDSETVINLVKLSLEETLEAEKLGEVATPEDPEKVDPQETGMEILDSMPELDSYSAIQPTTTEAVPNKRPAASRLFGSRRLAAFHADKLEELSMIKEKSRMKLEKLDEKIKERSKQTVAEAYKMKEQSKMKLDMLDEKIREKSKQTVAEAYKFKEKSVGRFFNDTKHASPSNTEPLQTPSEPAKPRIQRMAGPHVLMTLVGLKPYRHMWTQSARPNESVFHYILLNGCPTLVIPVKAGTPLVAWDTLTLEHLWKVDLPPEDGATSHSGKFEGIVGVLLEYLDFCVDWERMITPDLHSESKKGPHYPSTPQAVLRHAVTLLVAAAVRTKDSKQAKKKVDPERCGIAFWRLP</sequence>
<dbReference type="EMBL" id="JAACJL010000031">
    <property type="protein sequence ID" value="KAF4616779.1"/>
    <property type="molecule type" value="Genomic_DNA"/>
</dbReference>
<feature type="region of interest" description="Disordered" evidence="2">
    <location>
        <begin position="397"/>
        <end position="419"/>
    </location>
</feature>